<comment type="similarity">
    <text evidence="3">Belongs to the peptidase M50B family.</text>
</comment>
<dbReference type="PANTHER" id="PTHR31412:SF0">
    <property type="entry name" value="ZINC METALLOPROTEASE EGY1, CHLOROPLASTIC-RELATED"/>
    <property type="match status" value="1"/>
</dbReference>
<dbReference type="Proteomes" id="UP001178507">
    <property type="component" value="Unassembled WGS sequence"/>
</dbReference>
<feature type="transmembrane region" description="Helical" evidence="12">
    <location>
        <begin position="731"/>
        <end position="747"/>
    </location>
</feature>
<keyword evidence="6" id="KW-0645">Protease</keyword>
<dbReference type="GO" id="GO:0009507">
    <property type="term" value="C:chloroplast"/>
    <property type="evidence" value="ECO:0007669"/>
    <property type="project" value="UniProtKB-SubCell"/>
</dbReference>
<accession>A0AA36HYT7</accession>
<reference evidence="13" key="1">
    <citation type="submission" date="2023-08" db="EMBL/GenBank/DDBJ databases">
        <authorList>
            <person name="Chen Y."/>
            <person name="Shah S."/>
            <person name="Dougan E. K."/>
            <person name="Thang M."/>
            <person name="Chan C."/>
        </authorList>
    </citation>
    <scope>NUCLEOTIDE SEQUENCE</scope>
</reference>
<dbReference type="EMBL" id="CAUJNA010000495">
    <property type="protein sequence ID" value="CAJ1377858.1"/>
    <property type="molecule type" value="Genomic_DNA"/>
</dbReference>
<evidence type="ECO:0000256" key="1">
    <source>
        <dbReference type="ARBA" id="ARBA00004141"/>
    </source>
</evidence>
<comment type="caution">
    <text evidence="13">The sequence shown here is derived from an EMBL/GenBank/DDBJ whole genome shotgun (WGS) entry which is preliminary data.</text>
</comment>
<keyword evidence="14" id="KW-1185">Reference proteome</keyword>
<keyword evidence="9" id="KW-0809">Transit peptide</keyword>
<evidence type="ECO:0000313" key="14">
    <source>
        <dbReference type="Proteomes" id="UP001178507"/>
    </source>
</evidence>
<keyword evidence="11 12" id="KW-0472">Membrane</keyword>
<organism evidence="13 14">
    <name type="scientific">Effrenium voratum</name>
    <dbReference type="NCBI Taxonomy" id="2562239"/>
    <lineage>
        <taxon>Eukaryota</taxon>
        <taxon>Sar</taxon>
        <taxon>Alveolata</taxon>
        <taxon>Dinophyceae</taxon>
        <taxon>Suessiales</taxon>
        <taxon>Symbiodiniaceae</taxon>
        <taxon>Effrenium</taxon>
    </lineage>
</organism>
<keyword evidence="4" id="KW-0150">Chloroplast</keyword>
<evidence type="ECO:0000256" key="12">
    <source>
        <dbReference type="SAM" id="Phobius"/>
    </source>
</evidence>
<keyword evidence="7 12" id="KW-0812">Transmembrane</keyword>
<evidence type="ECO:0000313" key="13">
    <source>
        <dbReference type="EMBL" id="CAJ1377858.1"/>
    </source>
</evidence>
<evidence type="ECO:0000256" key="9">
    <source>
        <dbReference type="ARBA" id="ARBA00022946"/>
    </source>
</evidence>
<protein>
    <submittedName>
        <fullName evidence="13">Uncharacterized protein</fullName>
    </submittedName>
</protein>
<sequence>VYTTSGCQRCSIDARCCMWQVVLMCSHVRGYLHGHCGTIATKVSANVLPGGRSVGAGNSVERRRLPAEDWIVQRRCKVCHLTAAAGTICSARAYQRLRGRLHMQTSKDKESSTSPGRLESLYDLSEEELLEYELADEDFTLCEEEEEEWRQYDEEVQQFKDLMLECCSDATSSSSKPKINCESDLPESGLLDLLVPSQAECLEGLVDVLSFREVSLALEKEGVALNGQSMPSSDYGAPAFDARLTNGRTHSAFPEEYRERVAENEGAGVVVSSQAGGNALVLLNHLPDQPELLPVVSDTFRAQQVKIVRGWLESGTDAFEVSDWKGQPLSSQRTANLEQALLQAIRERAAKQVFVEIDGQVPPLECFLGLPLEGCRPLPVQAARAALNNGPFKVSKAVDLGRALVFHGEIEDHVSTSAALDECKLKLLQATAVEGGYVSSTSKRMDRWECLLAKGTVGPLLLWIPLEDLEQEMDPSIDQRLFFVFTTLITLLCVQNAAPQPGLNPPVGALLLSIIGASEICRSESAKKFGVRLGLPLLFPSPAIGTFGVAARTMSLVPNATASFGVAASALMTGLLASFTLIGLGLLMPQNNESCTWVNTDVFPYALRQLLLAQAQVRSEVCTQPPPGVDVHYVPTTPALAAGAFGLLTAALNCLPIGQLDGASLLPAVRWSWLRETFLPFLAYLLLGVTIFDAPGLFPLVVGFSIFTFGVRPQLAPKPVRRDNVSQPEELANFMTGAVILVAAFLMLMPGSWLQAIAMVVTSLWTLPSLLTELR</sequence>
<dbReference type="GO" id="GO:0008233">
    <property type="term" value="F:peptidase activity"/>
    <property type="evidence" value="ECO:0007669"/>
    <property type="project" value="UniProtKB-KW"/>
</dbReference>
<dbReference type="AlphaFoldDB" id="A0AA36HYT7"/>
<gene>
    <name evidence="13" type="ORF">EVOR1521_LOCUS6555</name>
</gene>
<proteinExistence type="inferred from homology"/>
<dbReference type="GO" id="GO:0016020">
    <property type="term" value="C:membrane"/>
    <property type="evidence" value="ECO:0007669"/>
    <property type="project" value="UniProtKB-SubCell"/>
</dbReference>
<dbReference type="CDD" id="cd04873">
    <property type="entry name" value="ACT_UUR-ACR-like"/>
    <property type="match status" value="1"/>
</dbReference>
<comment type="subcellular location">
    <subcellularLocation>
        <location evidence="1">Membrane</location>
        <topology evidence="1">Multi-pass membrane protein</topology>
    </subcellularLocation>
    <subcellularLocation>
        <location evidence="2">Plastid</location>
        <location evidence="2">Chloroplast</location>
    </subcellularLocation>
</comment>
<feature type="non-terminal residue" evidence="13">
    <location>
        <position position="1"/>
    </location>
</feature>
<keyword evidence="8" id="KW-0378">Hydrolase</keyword>
<keyword evidence="10 12" id="KW-1133">Transmembrane helix</keyword>
<name>A0AA36HYT7_9DINO</name>
<dbReference type="GO" id="GO:0006508">
    <property type="term" value="P:proteolysis"/>
    <property type="evidence" value="ECO:0007669"/>
    <property type="project" value="UniProtKB-KW"/>
</dbReference>
<evidence type="ECO:0000256" key="6">
    <source>
        <dbReference type="ARBA" id="ARBA00022670"/>
    </source>
</evidence>
<feature type="transmembrane region" description="Helical" evidence="12">
    <location>
        <begin position="563"/>
        <end position="587"/>
    </location>
</feature>
<feature type="transmembrane region" description="Helical" evidence="12">
    <location>
        <begin position="639"/>
        <end position="658"/>
    </location>
</feature>
<feature type="transmembrane region" description="Helical" evidence="12">
    <location>
        <begin position="533"/>
        <end position="551"/>
    </location>
</feature>
<evidence type="ECO:0000256" key="7">
    <source>
        <dbReference type="ARBA" id="ARBA00022692"/>
    </source>
</evidence>
<evidence type="ECO:0000256" key="8">
    <source>
        <dbReference type="ARBA" id="ARBA00022801"/>
    </source>
</evidence>
<evidence type="ECO:0000256" key="10">
    <source>
        <dbReference type="ARBA" id="ARBA00022989"/>
    </source>
</evidence>
<evidence type="ECO:0000256" key="3">
    <source>
        <dbReference type="ARBA" id="ARBA00007931"/>
    </source>
</evidence>
<dbReference type="PANTHER" id="PTHR31412">
    <property type="entry name" value="ZINC METALLOPROTEASE EGY1"/>
    <property type="match status" value="1"/>
</dbReference>
<feature type="transmembrane region" description="Helical" evidence="12">
    <location>
        <begin position="678"/>
        <end position="711"/>
    </location>
</feature>
<evidence type="ECO:0000256" key="4">
    <source>
        <dbReference type="ARBA" id="ARBA00022528"/>
    </source>
</evidence>
<evidence type="ECO:0000256" key="11">
    <source>
        <dbReference type="ARBA" id="ARBA00023136"/>
    </source>
</evidence>
<evidence type="ECO:0000256" key="5">
    <source>
        <dbReference type="ARBA" id="ARBA00022640"/>
    </source>
</evidence>
<evidence type="ECO:0000256" key="2">
    <source>
        <dbReference type="ARBA" id="ARBA00004229"/>
    </source>
</evidence>
<dbReference type="InterPro" id="IPR044838">
    <property type="entry name" value="EGY1-like"/>
</dbReference>
<keyword evidence="5" id="KW-0934">Plastid</keyword>